<dbReference type="SUPFAM" id="SSF51735">
    <property type="entry name" value="NAD(P)-binding Rossmann-fold domains"/>
    <property type="match status" value="1"/>
</dbReference>
<evidence type="ECO:0000313" key="4">
    <source>
        <dbReference type="EMBL" id="OCL02428.1"/>
    </source>
</evidence>
<evidence type="ECO:0000256" key="2">
    <source>
        <dbReference type="ARBA" id="ARBA00023002"/>
    </source>
</evidence>
<dbReference type="PANTHER" id="PTHR43899">
    <property type="entry name" value="RH59310P"/>
    <property type="match status" value="1"/>
</dbReference>
<dbReference type="EMBL" id="KV750960">
    <property type="protein sequence ID" value="OCL02428.1"/>
    <property type="molecule type" value="Genomic_DNA"/>
</dbReference>
<dbReference type="GO" id="GO:0005783">
    <property type="term" value="C:endoplasmic reticulum"/>
    <property type="evidence" value="ECO:0007669"/>
    <property type="project" value="TreeGrafter"/>
</dbReference>
<dbReference type="PRINTS" id="PR00080">
    <property type="entry name" value="SDRFAMILY"/>
</dbReference>
<evidence type="ECO:0000256" key="1">
    <source>
        <dbReference type="ARBA" id="ARBA00006484"/>
    </source>
</evidence>
<gene>
    <name evidence="4" type="ORF">AOQ84DRAFT_357390</name>
</gene>
<dbReference type="InterPro" id="IPR051019">
    <property type="entry name" value="VLCFA-Steroid_DH"/>
</dbReference>
<dbReference type="OrthoDB" id="47007at2759"/>
<dbReference type="AlphaFoldDB" id="A0A8E2EQD8"/>
<dbReference type="Gene3D" id="3.40.50.720">
    <property type="entry name" value="NAD(P)-binding Rossmann-like Domain"/>
    <property type="match status" value="1"/>
</dbReference>
<proteinExistence type="inferred from homology"/>
<dbReference type="Pfam" id="PF00106">
    <property type="entry name" value="adh_short"/>
    <property type="match status" value="1"/>
</dbReference>
<protein>
    <submittedName>
        <fullName evidence="4">NAD(P)-binding protein</fullName>
    </submittedName>
</protein>
<keyword evidence="2" id="KW-0560">Oxidoreductase</keyword>
<dbReference type="PRINTS" id="PR00081">
    <property type="entry name" value="GDHRDH"/>
</dbReference>
<dbReference type="InterPro" id="IPR036291">
    <property type="entry name" value="NAD(P)-bd_dom_sf"/>
</dbReference>
<dbReference type="PIRSF" id="PIRSF000126">
    <property type="entry name" value="11-beta-HSD1"/>
    <property type="match status" value="1"/>
</dbReference>
<keyword evidence="5" id="KW-1185">Reference proteome</keyword>
<dbReference type="Proteomes" id="UP000250140">
    <property type="component" value="Unassembled WGS sequence"/>
</dbReference>
<sequence>MPLVINFLAGVGAVAAAYALFCLFRAVHTYFLRPTSLARYLSDDAAHPSWALVTGSTDGIGLGFAKELCARGFNVLLHGRNHEKLLRIKSELMTAFPTRSVAIAVADASDFDQTSLYALVEQASNLPEGGRLRILVNNVGGAHHLIGKGIFHPLRDTNLDEVDKLINVNVRFPTRLTAALLPVLTRDVNTSLLIINMGSIAGITNMPYVVVYSATKAFNLAFSEALGKEMKAQGLAVKSLGFVIGSVDTPGAPKDSQGAILVTEPQHMAKACLDRSGCGQWVLAGIWSHWVLSILLKVTPEFVLIGKIKGLYLKQRKSK</sequence>
<name>A0A8E2EQD8_9PEZI</name>
<organism evidence="4 5">
    <name type="scientific">Glonium stellatum</name>
    <dbReference type="NCBI Taxonomy" id="574774"/>
    <lineage>
        <taxon>Eukaryota</taxon>
        <taxon>Fungi</taxon>
        <taxon>Dikarya</taxon>
        <taxon>Ascomycota</taxon>
        <taxon>Pezizomycotina</taxon>
        <taxon>Dothideomycetes</taxon>
        <taxon>Pleosporomycetidae</taxon>
        <taxon>Gloniales</taxon>
        <taxon>Gloniaceae</taxon>
        <taxon>Glonium</taxon>
    </lineage>
</organism>
<reference evidence="4 5" key="1">
    <citation type="journal article" date="2016" name="Nat. Commun.">
        <title>Ectomycorrhizal ecology is imprinted in the genome of the dominant symbiotic fungus Cenococcum geophilum.</title>
        <authorList>
            <consortium name="DOE Joint Genome Institute"/>
            <person name="Peter M."/>
            <person name="Kohler A."/>
            <person name="Ohm R.A."/>
            <person name="Kuo A."/>
            <person name="Krutzmann J."/>
            <person name="Morin E."/>
            <person name="Arend M."/>
            <person name="Barry K.W."/>
            <person name="Binder M."/>
            <person name="Choi C."/>
            <person name="Clum A."/>
            <person name="Copeland A."/>
            <person name="Grisel N."/>
            <person name="Haridas S."/>
            <person name="Kipfer T."/>
            <person name="LaButti K."/>
            <person name="Lindquist E."/>
            <person name="Lipzen A."/>
            <person name="Maire R."/>
            <person name="Meier B."/>
            <person name="Mihaltcheva S."/>
            <person name="Molinier V."/>
            <person name="Murat C."/>
            <person name="Poggeler S."/>
            <person name="Quandt C.A."/>
            <person name="Sperisen C."/>
            <person name="Tritt A."/>
            <person name="Tisserant E."/>
            <person name="Crous P.W."/>
            <person name="Henrissat B."/>
            <person name="Nehls U."/>
            <person name="Egli S."/>
            <person name="Spatafora J.W."/>
            <person name="Grigoriev I.V."/>
            <person name="Martin F.M."/>
        </authorList>
    </citation>
    <scope>NUCLEOTIDE SEQUENCE [LARGE SCALE GENOMIC DNA]</scope>
    <source>
        <strain evidence="4 5">CBS 207.34</strain>
    </source>
</reference>
<dbReference type="PANTHER" id="PTHR43899:SF13">
    <property type="entry name" value="RH59310P"/>
    <property type="match status" value="1"/>
</dbReference>
<comment type="similarity">
    <text evidence="1 3">Belongs to the short-chain dehydrogenases/reductases (SDR) family.</text>
</comment>
<dbReference type="GO" id="GO:0016491">
    <property type="term" value="F:oxidoreductase activity"/>
    <property type="evidence" value="ECO:0007669"/>
    <property type="project" value="UniProtKB-KW"/>
</dbReference>
<accession>A0A8E2EQD8</accession>
<evidence type="ECO:0000256" key="3">
    <source>
        <dbReference type="RuleBase" id="RU000363"/>
    </source>
</evidence>
<evidence type="ECO:0000313" key="5">
    <source>
        <dbReference type="Proteomes" id="UP000250140"/>
    </source>
</evidence>
<dbReference type="InterPro" id="IPR002347">
    <property type="entry name" value="SDR_fam"/>
</dbReference>